<evidence type="ECO:0000256" key="1">
    <source>
        <dbReference type="ARBA" id="ARBA00004141"/>
    </source>
</evidence>
<dbReference type="GO" id="GO:0005315">
    <property type="term" value="F:phosphate transmembrane transporter activity"/>
    <property type="evidence" value="ECO:0007669"/>
    <property type="project" value="TreeGrafter"/>
</dbReference>
<keyword evidence="3 6" id="KW-0812">Transmembrane</keyword>
<keyword evidence="5 6" id="KW-0472">Membrane</keyword>
<protein>
    <recommendedName>
        <fullName evidence="7">Citrate transporter-like domain-containing protein</fullName>
    </recommendedName>
</protein>
<dbReference type="STRING" id="1349421.OI18_12965"/>
<gene>
    <name evidence="8" type="ORF">OI18_12965</name>
</gene>
<keyword evidence="2" id="KW-0813">Transport</keyword>
<dbReference type="PANTHER" id="PTHR10283:SF92">
    <property type="entry name" value="LOW-AFFINITY PHOSPHATE TRANSPORTER PHO91"/>
    <property type="match status" value="1"/>
</dbReference>
<feature type="domain" description="Citrate transporter-like" evidence="7">
    <location>
        <begin position="27"/>
        <end position="371"/>
    </location>
</feature>
<evidence type="ECO:0000256" key="3">
    <source>
        <dbReference type="ARBA" id="ARBA00022692"/>
    </source>
</evidence>
<evidence type="ECO:0000256" key="4">
    <source>
        <dbReference type="ARBA" id="ARBA00022989"/>
    </source>
</evidence>
<sequence length="434" mass="46781">MTYLLRSPAFTVSQDYVIFLLFFSVGLWLTEAIPPFAVALFIMAFLFFALGNPRFNPQPQDASKYVQTFSSSIIWLLLGGFFLAEAMTKTGIDSELLKLSLKLSGSRPRTILFALMITTLVASMFLSNTATTAMVIAAIMPLLNHLGNKPFAKALLTGIPLAAAVGGMGTIIGSPTNAIAAGALENVGITISFLKWMMVGVPLALVLILLSWRLLCKFYIPDNSSIAIEFLQENEQEPLPGQKRNRRIVMVIFAITVLLWTTSSLHQLSVSAVSAIPLVFLTMTGILNASDMRKLPWDTLMLVSGGLSLGLALQHTGMLEYFAAGITESGFSTVLLYFIFAFSAMLFSNVMSNTATSTILIPLGIYLMPAEAERIAVIIGLAASTALLLPVSTPPNAIAYSTGLLKQKDFLPGGLLMGIIGPLLIVLSVMLLLR</sequence>
<dbReference type="GO" id="GO:0005886">
    <property type="term" value="C:plasma membrane"/>
    <property type="evidence" value="ECO:0007669"/>
    <property type="project" value="TreeGrafter"/>
</dbReference>
<feature type="transmembrane region" description="Helical" evidence="6">
    <location>
        <begin position="65"/>
        <end position="84"/>
    </location>
</feature>
<dbReference type="EMBL" id="JSVC01000015">
    <property type="protein sequence ID" value="KIC94184.1"/>
    <property type="molecule type" value="Genomic_DNA"/>
</dbReference>
<reference evidence="8 9" key="1">
    <citation type="submission" date="2014-11" db="EMBL/GenBank/DDBJ databases">
        <title>Genome sequence of Flavihumibacter solisilvae 3-3.</title>
        <authorList>
            <person name="Zhou G."/>
            <person name="Li M."/>
            <person name="Wang G."/>
        </authorList>
    </citation>
    <scope>NUCLEOTIDE SEQUENCE [LARGE SCALE GENOMIC DNA]</scope>
    <source>
        <strain evidence="8 9">3-3</strain>
    </source>
</reference>
<dbReference type="InterPro" id="IPR004680">
    <property type="entry name" value="Cit_transptr-like_dom"/>
</dbReference>
<comment type="caution">
    <text evidence="8">The sequence shown here is derived from an EMBL/GenBank/DDBJ whole genome shotgun (WGS) entry which is preliminary data.</text>
</comment>
<feature type="transmembrane region" description="Helical" evidence="6">
    <location>
        <begin position="36"/>
        <end position="53"/>
    </location>
</feature>
<evidence type="ECO:0000313" key="9">
    <source>
        <dbReference type="Proteomes" id="UP000031408"/>
    </source>
</evidence>
<evidence type="ECO:0000313" key="8">
    <source>
        <dbReference type="EMBL" id="KIC94184.1"/>
    </source>
</evidence>
<name>A0A0C1IUL6_9BACT</name>
<dbReference type="PANTHER" id="PTHR10283">
    <property type="entry name" value="SOLUTE CARRIER FAMILY 13 MEMBER"/>
    <property type="match status" value="1"/>
</dbReference>
<evidence type="ECO:0000256" key="2">
    <source>
        <dbReference type="ARBA" id="ARBA00022448"/>
    </source>
</evidence>
<dbReference type="InterPro" id="IPR001898">
    <property type="entry name" value="SLC13A/DASS"/>
</dbReference>
<evidence type="ECO:0000259" key="7">
    <source>
        <dbReference type="Pfam" id="PF03600"/>
    </source>
</evidence>
<feature type="transmembrane region" description="Helical" evidence="6">
    <location>
        <begin position="111"/>
        <end position="139"/>
    </location>
</feature>
<proteinExistence type="predicted"/>
<keyword evidence="4 6" id="KW-1133">Transmembrane helix</keyword>
<feature type="transmembrane region" description="Helical" evidence="6">
    <location>
        <begin position="248"/>
        <end position="266"/>
    </location>
</feature>
<accession>A0A0C1IUL6</accession>
<feature type="transmembrane region" description="Helical" evidence="6">
    <location>
        <begin position="272"/>
        <end position="289"/>
    </location>
</feature>
<evidence type="ECO:0000256" key="6">
    <source>
        <dbReference type="SAM" id="Phobius"/>
    </source>
</evidence>
<feature type="transmembrane region" description="Helical" evidence="6">
    <location>
        <begin position="335"/>
        <end position="368"/>
    </location>
</feature>
<comment type="subcellular location">
    <subcellularLocation>
        <location evidence="1">Membrane</location>
        <topology evidence="1">Multi-pass membrane protein</topology>
    </subcellularLocation>
</comment>
<feature type="transmembrane region" description="Helical" evidence="6">
    <location>
        <begin position="413"/>
        <end position="433"/>
    </location>
</feature>
<dbReference type="AlphaFoldDB" id="A0A0C1IUL6"/>
<dbReference type="NCBIfam" id="TIGR00785">
    <property type="entry name" value="dass"/>
    <property type="match status" value="1"/>
</dbReference>
<feature type="transmembrane region" description="Helical" evidence="6">
    <location>
        <begin position="301"/>
        <end position="323"/>
    </location>
</feature>
<feature type="transmembrane region" description="Helical" evidence="6">
    <location>
        <begin position="151"/>
        <end position="173"/>
    </location>
</feature>
<feature type="transmembrane region" description="Helical" evidence="6">
    <location>
        <begin position="193"/>
        <end position="215"/>
    </location>
</feature>
<dbReference type="Proteomes" id="UP000031408">
    <property type="component" value="Unassembled WGS sequence"/>
</dbReference>
<organism evidence="8 9">
    <name type="scientific">Flavihumibacter solisilvae</name>
    <dbReference type="NCBI Taxonomy" id="1349421"/>
    <lineage>
        <taxon>Bacteria</taxon>
        <taxon>Pseudomonadati</taxon>
        <taxon>Bacteroidota</taxon>
        <taxon>Chitinophagia</taxon>
        <taxon>Chitinophagales</taxon>
        <taxon>Chitinophagaceae</taxon>
        <taxon>Flavihumibacter</taxon>
    </lineage>
</organism>
<evidence type="ECO:0000256" key="5">
    <source>
        <dbReference type="ARBA" id="ARBA00023136"/>
    </source>
</evidence>
<dbReference type="Pfam" id="PF03600">
    <property type="entry name" value="CitMHS"/>
    <property type="match status" value="1"/>
</dbReference>
<feature type="transmembrane region" description="Helical" evidence="6">
    <location>
        <begin position="12"/>
        <end position="30"/>
    </location>
</feature>
<keyword evidence="9" id="KW-1185">Reference proteome</keyword>
<feature type="transmembrane region" description="Helical" evidence="6">
    <location>
        <begin position="375"/>
        <end position="393"/>
    </location>
</feature>